<dbReference type="GO" id="GO:0019843">
    <property type="term" value="F:rRNA binding"/>
    <property type="evidence" value="ECO:0007669"/>
    <property type="project" value="UniProtKB-KW"/>
</dbReference>
<dbReference type="PANTHER" id="PTHR11831">
    <property type="entry name" value="30S 40S RIBOSOMAL PROTEIN"/>
    <property type="match status" value="1"/>
</dbReference>
<feature type="chain" id="PRO_5009184748" description="U3 small nucleolar ribonucleoprotein protein IMP3" evidence="11">
    <location>
        <begin position="25"/>
        <end position="226"/>
    </location>
</feature>
<sequence>MRYLINYFPFVLVYFALFTQSQQAVTEQASTRPENKKQAHTEAMGRQLKHHEQKLLKKVDFFDWKQDQGHRDTQIMRQYHITNREDYHKYNRICGDIRKTAHKLSLLPPQDPFRVKHEQLLLDKLYNMGILATRSKISDLENKVSVSAICRRRLPVVMFRLKMAQTITDAVKFIEQGHVRVGPNLINDPAFLVTRNLEDYVTWTDNSKIKKTVLRYRNAIDDFNYS</sequence>
<keyword evidence="5 10" id="KW-0694">RNA-binding</keyword>
<dbReference type="GO" id="GO:0006364">
    <property type="term" value="P:rRNA processing"/>
    <property type="evidence" value="ECO:0007669"/>
    <property type="project" value="TreeGrafter"/>
</dbReference>
<feature type="domain" description="Small ribosomal subunit protein uS4 N-terminal" evidence="13">
    <location>
        <begin position="47"/>
        <end position="151"/>
    </location>
</feature>
<dbReference type="STRING" id="56408.A0A1E5RH93"/>
<evidence type="ECO:0000259" key="13">
    <source>
        <dbReference type="SMART" id="SM01390"/>
    </source>
</evidence>
<dbReference type="Proteomes" id="UP000095728">
    <property type="component" value="Unassembled WGS sequence"/>
</dbReference>
<evidence type="ECO:0000259" key="12">
    <source>
        <dbReference type="SMART" id="SM00363"/>
    </source>
</evidence>
<organism evidence="14 15">
    <name type="scientific">Hanseniaspora osmophila</name>
    <dbReference type="NCBI Taxonomy" id="56408"/>
    <lineage>
        <taxon>Eukaryota</taxon>
        <taxon>Fungi</taxon>
        <taxon>Dikarya</taxon>
        <taxon>Ascomycota</taxon>
        <taxon>Saccharomycotina</taxon>
        <taxon>Saccharomycetes</taxon>
        <taxon>Saccharomycodales</taxon>
        <taxon>Saccharomycodaceae</taxon>
        <taxon>Hanseniaspora</taxon>
    </lineage>
</organism>
<dbReference type="FunCoup" id="A0A1E5RH93">
    <property type="interactions" value="512"/>
</dbReference>
<dbReference type="InParanoid" id="A0A1E5RH93"/>
<proteinExistence type="inferred from homology"/>
<dbReference type="EMBL" id="LPNM01000006">
    <property type="protein sequence ID" value="OEJ86282.1"/>
    <property type="molecule type" value="Genomic_DNA"/>
</dbReference>
<keyword evidence="3" id="KW-0690">Ribosome biogenesis</keyword>
<keyword evidence="4" id="KW-0699">rRNA-binding</keyword>
<comment type="subcellular location">
    <subcellularLocation>
        <location evidence="1">Nucleus</location>
        <location evidence="1">Nucleolus</location>
    </subcellularLocation>
</comment>
<protein>
    <recommendedName>
        <fullName evidence="8">U3 small nucleolar ribonucleoprotein protein IMP3</fullName>
    </recommendedName>
    <alternativeName>
        <fullName evidence="9">U3 small nucleolar ribonucleoprotein protein imp3</fullName>
    </alternativeName>
</protein>
<dbReference type="InterPro" id="IPR002942">
    <property type="entry name" value="S4_RNA-bd"/>
</dbReference>
<comment type="caution">
    <text evidence="14">The sequence shown here is derived from an EMBL/GenBank/DDBJ whole genome shotgun (WGS) entry which is preliminary data.</text>
</comment>
<evidence type="ECO:0000256" key="1">
    <source>
        <dbReference type="ARBA" id="ARBA00004604"/>
    </source>
</evidence>
<dbReference type="SMART" id="SM00363">
    <property type="entry name" value="S4"/>
    <property type="match status" value="1"/>
</dbReference>
<evidence type="ECO:0000256" key="11">
    <source>
        <dbReference type="SAM" id="SignalP"/>
    </source>
</evidence>
<name>A0A1E5RH93_9ASCO</name>
<dbReference type="GO" id="GO:0032040">
    <property type="term" value="C:small-subunit processome"/>
    <property type="evidence" value="ECO:0007669"/>
    <property type="project" value="TreeGrafter"/>
</dbReference>
<dbReference type="SMART" id="SM01390">
    <property type="entry name" value="Ribosomal_S4"/>
    <property type="match status" value="1"/>
</dbReference>
<evidence type="ECO:0000313" key="14">
    <source>
        <dbReference type="EMBL" id="OEJ86282.1"/>
    </source>
</evidence>
<evidence type="ECO:0000256" key="6">
    <source>
        <dbReference type="ARBA" id="ARBA00023242"/>
    </source>
</evidence>
<dbReference type="InterPro" id="IPR001912">
    <property type="entry name" value="Ribosomal_uS4_N"/>
</dbReference>
<evidence type="ECO:0000256" key="7">
    <source>
        <dbReference type="ARBA" id="ARBA00023274"/>
    </source>
</evidence>
<dbReference type="GO" id="GO:0034457">
    <property type="term" value="C:Mpp10 complex"/>
    <property type="evidence" value="ECO:0007669"/>
    <property type="project" value="TreeGrafter"/>
</dbReference>
<reference evidence="15" key="1">
    <citation type="journal article" date="2016" name="Genome Announc.">
        <title>Genome sequences of three species of Hanseniaspora isolated from spontaneous wine fermentations.</title>
        <authorList>
            <person name="Sternes P.R."/>
            <person name="Lee D."/>
            <person name="Kutyna D.R."/>
            <person name="Borneman A.R."/>
        </authorList>
    </citation>
    <scope>NUCLEOTIDE SEQUENCE [LARGE SCALE GENOMIC DNA]</scope>
    <source>
        <strain evidence="15">AWRI3579</strain>
    </source>
</reference>
<dbReference type="InterPro" id="IPR036986">
    <property type="entry name" value="S4_RNA-bd_sf"/>
</dbReference>
<dbReference type="AlphaFoldDB" id="A0A1E5RH93"/>
<keyword evidence="11" id="KW-0732">Signal</keyword>
<accession>A0A1E5RH93</accession>
<dbReference type="PANTHER" id="PTHR11831:SF1">
    <property type="entry name" value="U3 SMALL NUCLEOLAR RIBONUCLEOPROTEIN PROTEIN IMP3"/>
    <property type="match status" value="1"/>
</dbReference>
<evidence type="ECO:0000256" key="3">
    <source>
        <dbReference type="ARBA" id="ARBA00022517"/>
    </source>
</evidence>
<keyword evidence="7 14" id="KW-0687">Ribonucleoprotein</keyword>
<dbReference type="OrthoDB" id="10248812at2759"/>
<evidence type="ECO:0000256" key="10">
    <source>
        <dbReference type="PROSITE-ProRule" id="PRU00182"/>
    </source>
</evidence>
<dbReference type="SUPFAM" id="SSF55174">
    <property type="entry name" value="Alpha-L RNA-binding motif"/>
    <property type="match status" value="1"/>
</dbReference>
<dbReference type="FunFam" id="3.10.290.10:FF:000006">
    <property type="entry name" value="U3 small nucleolar ribonucleoprotein IMP3"/>
    <property type="match status" value="1"/>
</dbReference>
<dbReference type="CDD" id="cd00165">
    <property type="entry name" value="S4"/>
    <property type="match status" value="1"/>
</dbReference>
<comment type="similarity">
    <text evidence="2">Belongs to the universal ribosomal protein uS4 family.</text>
</comment>
<keyword evidence="15" id="KW-1185">Reference proteome</keyword>
<evidence type="ECO:0000256" key="8">
    <source>
        <dbReference type="ARBA" id="ARBA00069727"/>
    </source>
</evidence>
<feature type="signal peptide" evidence="11">
    <location>
        <begin position="1"/>
        <end position="24"/>
    </location>
</feature>
<dbReference type="GO" id="GO:0030515">
    <property type="term" value="F:snoRNA binding"/>
    <property type="evidence" value="ECO:0007669"/>
    <property type="project" value="TreeGrafter"/>
</dbReference>
<evidence type="ECO:0000256" key="9">
    <source>
        <dbReference type="ARBA" id="ARBA00072223"/>
    </source>
</evidence>
<keyword evidence="6" id="KW-0539">Nucleus</keyword>
<evidence type="ECO:0000256" key="2">
    <source>
        <dbReference type="ARBA" id="ARBA00007465"/>
    </source>
</evidence>
<dbReference type="PROSITE" id="PS50889">
    <property type="entry name" value="S4"/>
    <property type="match status" value="1"/>
</dbReference>
<evidence type="ECO:0000256" key="5">
    <source>
        <dbReference type="ARBA" id="ARBA00022884"/>
    </source>
</evidence>
<dbReference type="Pfam" id="PF01479">
    <property type="entry name" value="S4"/>
    <property type="match status" value="1"/>
</dbReference>
<evidence type="ECO:0000313" key="15">
    <source>
        <dbReference type="Proteomes" id="UP000095728"/>
    </source>
</evidence>
<dbReference type="Pfam" id="PF00163">
    <property type="entry name" value="Ribosomal_S4"/>
    <property type="match status" value="1"/>
</dbReference>
<dbReference type="Gene3D" id="3.10.290.10">
    <property type="entry name" value="RNA-binding S4 domain"/>
    <property type="match status" value="1"/>
</dbReference>
<dbReference type="GO" id="GO:0042274">
    <property type="term" value="P:ribosomal small subunit biogenesis"/>
    <property type="evidence" value="ECO:0007669"/>
    <property type="project" value="TreeGrafter"/>
</dbReference>
<dbReference type="InterPro" id="IPR022801">
    <property type="entry name" value="Ribosomal_uS4"/>
</dbReference>
<gene>
    <name evidence="14" type="ORF">AWRI3579_g1107</name>
</gene>
<feature type="domain" description="RNA-binding S4" evidence="12">
    <location>
        <begin position="152"/>
        <end position="218"/>
    </location>
</feature>
<evidence type="ECO:0000256" key="4">
    <source>
        <dbReference type="ARBA" id="ARBA00022730"/>
    </source>
</evidence>